<reference evidence="2" key="1">
    <citation type="submission" date="2023-08" db="EMBL/GenBank/DDBJ databases">
        <authorList>
            <person name="Chen Y."/>
            <person name="Shah S."/>
            <person name="Dougan E. K."/>
            <person name="Thang M."/>
            <person name="Chan C."/>
        </authorList>
    </citation>
    <scope>NUCLEOTIDE SEQUENCE</scope>
</reference>
<evidence type="ECO:0000259" key="1">
    <source>
        <dbReference type="Pfam" id="PF03992"/>
    </source>
</evidence>
<comment type="caution">
    <text evidence="2">The sequence shown here is derived from an EMBL/GenBank/DDBJ whole genome shotgun (WGS) entry which is preliminary data.</text>
</comment>
<dbReference type="InterPro" id="IPR007138">
    <property type="entry name" value="ABM_dom"/>
</dbReference>
<gene>
    <name evidence="2" type="ORF">EVOR1521_LOCUS20779</name>
</gene>
<organism evidence="2 3">
    <name type="scientific">Effrenium voratum</name>
    <dbReference type="NCBI Taxonomy" id="2562239"/>
    <lineage>
        <taxon>Eukaryota</taxon>
        <taxon>Sar</taxon>
        <taxon>Alveolata</taxon>
        <taxon>Dinophyceae</taxon>
        <taxon>Suessiales</taxon>
        <taxon>Symbiodiniaceae</taxon>
        <taxon>Effrenium</taxon>
    </lineage>
</organism>
<proteinExistence type="predicted"/>
<dbReference type="Gene3D" id="3.30.70.100">
    <property type="match status" value="1"/>
</dbReference>
<dbReference type="PANTHER" id="PTHR40624:SF1">
    <property type="entry name" value="BIOSYNTHESIS MONOOXYGENASE, PUTATIVE (AFU_ORTHOLOGUE AFUA_1G12025)-RELATED"/>
    <property type="match status" value="1"/>
</dbReference>
<dbReference type="EMBL" id="CAUJNA010003236">
    <property type="protein sequence ID" value="CAJ1396574.1"/>
    <property type="molecule type" value="Genomic_DNA"/>
</dbReference>
<protein>
    <recommendedName>
        <fullName evidence="1">ABM domain-containing protein</fullName>
    </recommendedName>
</protein>
<sequence length="153" mass="17086">MGALCPGFCPVPHSSRDQAWLAVGVGLGALLLSKLRKGKTSVARASPVHVLLVHAQFKSVDQKKKFKEIWSNMARIALTEEPNCLSYEFCDAVDDPQKAIIYERYVSRADLDGPHQKSLDKWKAKYGEALEALGEFTMELTHFTESNIGFMEK</sequence>
<dbReference type="AlphaFoldDB" id="A0AA36N8I5"/>
<dbReference type="SUPFAM" id="SSF54909">
    <property type="entry name" value="Dimeric alpha+beta barrel"/>
    <property type="match status" value="1"/>
</dbReference>
<feature type="domain" description="ABM" evidence="1">
    <location>
        <begin position="61"/>
        <end position="113"/>
    </location>
</feature>
<dbReference type="PANTHER" id="PTHR40624">
    <property type="entry name" value="BIOSYNTHESIS MONOOXYGENASE, PUTATIVE (AFU_ORTHOLOGUE AFUA_1G12025)-RELATED"/>
    <property type="match status" value="1"/>
</dbReference>
<evidence type="ECO:0000313" key="3">
    <source>
        <dbReference type="Proteomes" id="UP001178507"/>
    </source>
</evidence>
<accession>A0AA36N8I5</accession>
<keyword evidence="3" id="KW-1185">Reference proteome</keyword>
<dbReference type="InterPro" id="IPR011008">
    <property type="entry name" value="Dimeric_a/b-barrel"/>
</dbReference>
<evidence type="ECO:0000313" key="2">
    <source>
        <dbReference type="EMBL" id="CAJ1396574.1"/>
    </source>
</evidence>
<dbReference type="Proteomes" id="UP001178507">
    <property type="component" value="Unassembled WGS sequence"/>
</dbReference>
<dbReference type="Pfam" id="PF03992">
    <property type="entry name" value="ABM"/>
    <property type="match status" value="1"/>
</dbReference>
<name>A0AA36N8I5_9DINO</name>